<name>A0A4R3NIG9_9HYPH</name>
<protein>
    <submittedName>
        <fullName evidence="1">Uncharacterized protein</fullName>
    </submittedName>
</protein>
<gene>
    <name evidence="1" type="ORF">EDC90_103027</name>
</gene>
<proteinExistence type="predicted"/>
<reference evidence="1 2" key="1">
    <citation type="submission" date="2019-03" db="EMBL/GenBank/DDBJ databases">
        <title>Freshwater and sediment microbial communities from various areas in North America, analyzing microbe dynamics in response to fracking.</title>
        <authorList>
            <person name="Lamendella R."/>
        </authorList>
    </citation>
    <scope>NUCLEOTIDE SEQUENCE [LARGE SCALE GENOMIC DNA]</scope>
    <source>
        <strain evidence="1 2">175.2</strain>
    </source>
</reference>
<accession>A0A4R3NIG9</accession>
<keyword evidence="2" id="KW-1185">Reference proteome</keyword>
<sequence length="47" mass="5781">MFCEALSDSIMKRKDRRSWRQRRETWHLSPSKQVRAVVDFCHIRDFA</sequence>
<dbReference type="Proteomes" id="UP000295097">
    <property type="component" value="Unassembled WGS sequence"/>
</dbReference>
<comment type="caution">
    <text evidence="1">The sequence shown here is derived from an EMBL/GenBank/DDBJ whole genome shotgun (WGS) entry which is preliminary data.</text>
</comment>
<dbReference type="EMBL" id="SMAR01000030">
    <property type="protein sequence ID" value="TCT34783.1"/>
    <property type="molecule type" value="Genomic_DNA"/>
</dbReference>
<evidence type="ECO:0000313" key="2">
    <source>
        <dbReference type="Proteomes" id="UP000295097"/>
    </source>
</evidence>
<evidence type="ECO:0000313" key="1">
    <source>
        <dbReference type="EMBL" id="TCT34783.1"/>
    </source>
</evidence>
<organism evidence="1 2">
    <name type="scientific">Martelella mediterranea</name>
    <dbReference type="NCBI Taxonomy" id="293089"/>
    <lineage>
        <taxon>Bacteria</taxon>
        <taxon>Pseudomonadati</taxon>
        <taxon>Pseudomonadota</taxon>
        <taxon>Alphaproteobacteria</taxon>
        <taxon>Hyphomicrobiales</taxon>
        <taxon>Aurantimonadaceae</taxon>
        <taxon>Martelella</taxon>
    </lineage>
</organism>
<dbReference type="AlphaFoldDB" id="A0A4R3NIG9"/>